<keyword evidence="1" id="KW-0812">Transmembrane</keyword>
<name>A0A1Q8TG20_9GAMM</name>
<dbReference type="RefSeq" id="WP_075368243.1">
    <property type="nucleotide sequence ID" value="NZ_MSDQ01000006.1"/>
</dbReference>
<feature type="transmembrane region" description="Helical" evidence="1">
    <location>
        <begin position="6"/>
        <end position="27"/>
    </location>
</feature>
<evidence type="ECO:0000256" key="1">
    <source>
        <dbReference type="SAM" id="Phobius"/>
    </source>
</evidence>
<sequence length="253" mass="29496">MQNLLQIINVGALVIVGAAIALAKVYLPAYVKEKSKNLATKEDISEITDKVEGVKNQYSKDLEEYRSEIWQNQQKLVWFQEEYKVKVNLFERSALLVNNFNDKIVHHQIYASSRDIALGISELDINESEKDFFRGEYHTHREKAESSYLAFRETSLEMNQLAALLSVYFGDDLYHIILNIRNRGNEAIKKPLDKESIKELLQDELARSGLTDKAKDYAAEKYDSLWQPRRPARETHEFFESIKRQMVDERENC</sequence>
<comment type="caution">
    <text evidence="2">The sequence shown here is derived from an EMBL/GenBank/DDBJ whole genome shotgun (WGS) entry which is preliminary data.</text>
</comment>
<protein>
    <submittedName>
        <fullName evidence="2">Uncharacterized protein</fullName>
    </submittedName>
</protein>
<keyword evidence="1" id="KW-1133">Transmembrane helix</keyword>
<evidence type="ECO:0000313" key="2">
    <source>
        <dbReference type="EMBL" id="OLO12602.1"/>
    </source>
</evidence>
<keyword evidence="3" id="KW-1185">Reference proteome</keyword>
<dbReference type="EMBL" id="MSDQ01000006">
    <property type="protein sequence ID" value="OLO12602.1"/>
    <property type="molecule type" value="Genomic_DNA"/>
</dbReference>
<organism evidence="2 3">
    <name type="scientific">Chromohalobacter japonicus</name>
    <dbReference type="NCBI Taxonomy" id="223900"/>
    <lineage>
        <taxon>Bacteria</taxon>
        <taxon>Pseudomonadati</taxon>
        <taxon>Pseudomonadota</taxon>
        <taxon>Gammaproteobacteria</taxon>
        <taxon>Oceanospirillales</taxon>
        <taxon>Halomonadaceae</taxon>
        <taxon>Chromohalobacter</taxon>
    </lineage>
</organism>
<dbReference type="Proteomes" id="UP000186806">
    <property type="component" value="Unassembled WGS sequence"/>
</dbReference>
<proteinExistence type="predicted"/>
<reference evidence="2 3" key="1">
    <citation type="submission" date="2016-12" db="EMBL/GenBank/DDBJ databases">
        <title>Draft genome sequences of strains Salinicola socius SMB35, Salinicola sp. MH3R3-1 and Chromohalobacter sp. SMB17 from the Verkhnekamsk potash mining region of Russia.</title>
        <authorList>
            <person name="Mavrodi D.V."/>
            <person name="Olsson B.E."/>
            <person name="Korsakova E.S."/>
            <person name="Pyankova A."/>
            <person name="Mavrodi O.V."/>
            <person name="Plotnikova E.G."/>
        </authorList>
    </citation>
    <scope>NUCLEOTIDE SEQUENCE [LARGE SCALE GENOMIC DNA]</scope>
    <source>
        <strain evidence="2 3">SMB17</strain>
    </source>
</reference>
<gene>
    <name evidence="2" type="ORF">BTW10_03830</name>
</gene>
<keyword evidence="1" id="KW-0472">Membrane</keyword>
<evidence type="ECO:0000313" key="3">
    <source>
        <dbReference type="Proteomes" id="UP000186806"/>
    </source>
</evidence>
<accession>A0A1Q8TG20</accession>
<dbReference type="AlphaFoldDB" id="A0A1Q8TG20"/>